<name>Q01RW0_SOLUE</name>
<reference evidence="1" key="1">
    <citation type="submission" date="2006-10" db="EMBL/GenBank/DDBJ databases">
        <title>Complete sequence of Solibacter usitatus Ellin6076.</title>
        <authorList>
            <consortium name="US DOE Joint Genome Institute"/>
            <person name="Copeland A."/>
            <person name="Lucas S."/>
            <person name="Lapidus A."/>
            <person name="Barry K."/>
            <person name="Detter J.C."/>
            <person name="Glavina del Rio T."/>
            <person name="Hammon N."/>
            <person name="Israni S."/>
            <person name="Dalin E."/>
            <person name="Tice H."/>
            <person name="Pitluck S."/>
            <person name="Thompson L.S."/>
            <person name="Brettin T."/>
            <person name="Bruce D."/>
            <person name="Han C."/>
            <person name="Tapia R."/>
            <person name="Gilna P."/>
            <person name="Schmutz J."/>
            <person name="Larimer F."/>
            <person name="Land M."/>
            <person name="Hauser L."/>
            <person name="Kyrpides N."/>
            <person name="Mikhailova N."/>
            <person name="Janssen P.H."/>
            <person name="Kuske C.R."/>
            <person name="Richardson P."/>
        </authorList>
    </citation>
    <scope>NUCLEOTIDE SEQUENCE</scope>
    <source>
        <strain evidence="1">Ellin6076</strain>
    </source>
</reference>
<proteinExistence type="predicted"/>
<dbReference type="CDD" id="cd07067">
    <property type="entry name" value="HP_PGM_like"/>
    <property type="match status" value="1"/>
</dbReference>
<dbReference type="InterPro" id="IPR029033">
    <property type="entry name" value="His_PPase_superfam"/>
</dbReference>
<dbReference type="InterPro" id="IPR013078">
    <property type="entry name" value="His_Pase_superF_clade-1"/>
</dbReference>
<dbReference type="STRING" id="234267.Acid_6689"/>
<evidence type="ECO:0000313" key="1">
    <source>
        <dbReference type="EMBL" id="ABJ87610.1"/>
    </source>
</evidence>
<accession>Q01RW0</accession>
<dbReference type="HOGENOM" id="CLU_084603_3_1_0"/>
<dbReference type="GO" id="GO:0005737">
    <property type="term" value="C:cytoplasm"/>
    <property type="evidence" value="ECO:0007669"/>
    <property type="project" value="InterPro"/>
</dbReference>
<sequence>MQIYLLRHGIAEDARAGQPDSERALTDEGREKLRRVLKRARSADLDPTVILSSPYRRAVETAAVAADVLGYKHEVVRTKALTPDSSPFDAWEEIRDRKDERAILLASHEPLMSSMVAFLLDSPAMMVDMKKAALVRIDCDRIAPKPRGILKWMLTPGVCLE</sequence>
<protein>
    <submittedName>
        <fullName evidence="1">Putative phosphohistidine phosphatase, SixA</fullName>
    </submittedName>
</protein>
<dbReference type="Pfam" id="PF00300">
    <property type="entry name" value="His_Phos_1"/>
    <property type="match status" value="1"/>
</dbReference>
<organism evidence="1">
    <name type="scientific">Solibacter usitatus (strain Ellin6076)</name>
    <dbReference type="NCBI Taxonomy" id="234267"/>
    <lineage>
        <taxon>Bacteria</taxon>
        <taxon>Pseudomonadati</taxon>
        <taxon>Acidobacteriota</taxon>
        <taxon>Terriglobia</taxon>
        <taxon>Bryobacterales</taxon>
        <taxon>Solibacteraceae</taxon>
        <taxon>Candidatus Solibacter</taxon>
    </lineage>
</organism>
<dbReference type="NCBIfam" id="TIGR00249">
    <property type="entry name" value="sixA"/>
    <property type="match status" value="1"/>
</dbReference>
<dbReference type="SUPFAM" id="SSF53254">
    <property type="entry name" value="Phosphoglycerate mutase-like"/>
    <property type="match status" value="1"/>
</dbReference>
<dbReference type="FunCoup" id="Q01RW0">
    <property type="interactions" value="104"/>
</dbReference>
<dbReference type="SMART" id="SM00855">
    <property type="entry name" value="PGAM"/>
    <property type="match status" value="1"/>
</dbReference>
<gene>
    <name evidence="1" type="ordered locus">Acid_6689</name>
</gene>
<dbReference type="OrthoDB" id="129269at2"/>
<dbReference type="eggNOG" id="COG2062">
    <property type="taxonomic scope" value="Bacteria"/>
</dbReference>
<dbReference type="KEGG" id="sus:Acid_6689"/>
<dbReference type="GO" id="GO:0101006">
    <property type="term" value="F:protein histidine phosphatase activity"/>
    <property type="evidence" value="ECO:0007669"/>
    <property type="project" value="InterPro"/>
</dbReference>
<dbReference type="AlphaFoldDB" id="Q01RW0"/>
<dbReference type="EMBL" id="CP000473">
    <property type="protein sequence ID" value="ABJ87610.1"/>
    <property type="molecule type" value="Genomic_DNA"/>
</dbReference>
<dbReference type="InParanoid" id="Q01RW0"/>
<dbReference type="Gene3D" id="3.40.50.1240">
    <property type="entry name" value="Phosphoglycerate mutase-like"/>
    <property type="match status" value="1"/>
</dbReference>
<dbReference type="InterPro" id="IPR004449">
    <property type="entry name" value="SixA"/>
</dbReference>